<dbReference type="Proteomes" id="UP001056120">
    <property type="component" value="Linkage Group LG24"/>
</dbReference>
<reference evidence="1 2" key="2">
    <citation type="journal article" date="2022" name="Mol. Ecol. Resour.">
        <title>The genomes of chicory, endive, great burdock and yacon provide insights into Asteraceae paleo-polyploidization history and plant inulin production.</title>
        <authorList>
            <person name="Fan W."/>
            <person name="Wang S."/>
            <person name="Wang H."/>
            <person name="Wang A."/>
            <person name="Jiang F."/>
            <person name="Liu H."/>
            <person name="Zhao H."/>
            <person name="Xu D."/>
            <person name="Zhang Y."/>
        </authorList>
    </citation>
    <scope>NUCLEOTIDE SEQUENCE [LARGE SCALE GENOMIC DNA]</scope>
    <source>
        <strain evidence="2">cv. Yunnan</strain>
        <tissue evidence="1">Leaves</tissue>
    </source>
</reference>
<name>A0ACB9AXW3_9ASTR</name>
<organism evidence="1 2">
    <name type="scientific">Smallanthus sonchifolius</name>
    <dbReference type="NCBI Taxonomy" id="185202"/>
    <lineage>
        <taxon>Eukaryota</taxon>
        <taxon>Viridiplantae</taxon>
        <taxon>Streptophyta</taxon>
        <taxon>Embryophyta</taxon>
        <taxon>Tracheophyta</taxon>
        <taxon>Spermatophyta</taxon>
        <taxon>Magnoliopsida</taxon>
        <taxon>eudicotyledons</taxon>
        <taxon>Gunneridae</taxon>
        <taxon>Pentapetalae</taxon>
        <taxon>asterids</taxon>
        <taxon>campanulids</taxon>
        <taxon>Asterales</taxon>
        <taxon>Asteraceae</taxon>
        <taxon>Asteroideae</taxon>
        <taxon>Heliantheae alliance</taxon>
        <taxon>Millerieae</taxon>
        <taxon>Smallanthus</taxon>
    </lineage>
</organism>
<evidence type="ECO:0000313" key="2">
    <source>
        <dbReference type="Proteomes" id="UP001056120"/>
    </source>
</evidence>
<proteinExistence type="predicted"/>
<keyword evidence="2" id="KW-1185">Reference proteome</keyword>
<protein>
    <submittedName>
        <fullName evidence="1">Uncharacterized protein</fullName>
    </submittedName>
</protein>
<comment type="caution">
    <text evidence="1">The sequence shown here is derived from an EMBL/GenBank/DDBJ whole genome shotgun (WGS) entry which is preliminary data.</text>
</comment>
<reference evidence="2" key="1">
    <citation type="journal article" date="2022" name="Mol. Ecol. Resour.">
        <title>The genomes of chicory, endive, great burdock and yacon provide insights into Asteraceae palaeo-polyploidization history and plant inulin production.</title>
        <authorList>
            <person name="Fan W."/>
            <person name="Wang S."/>
            <person name="Wang H."/>
            <person name="Wang A."/>
            <person name="Jiang F."/>
            <person name="Liu H."/>
            <person name="Zhao H."/>
            <person name="Xu D."/>
            <person name="Zhang Y."/>
        </authorList>
    </citation>
    <scope>NUCLEOTIDE SEQUENCE [LARGE SCALE GENOMIC DNA]</scope>
    <source>
        <strain evidence="2">cv. Yunnan</strain>
    </source>
</reference>
<accession>A0ACB9AXW3</accession>
<dbReference type="EMBL" id="CM042041">
    <property type="protein sequence ID" value="KAI3714326.1"/>
    <property type="molecule type" value="Genomic_DNA"/>
</dbReference>
<sequence>MVFPAHVGKQVELPERKNRNLLSLALIEWLYYYVKPISTVEASLDIHNGCQNSYAPPKITLLVVGTEDVGDANETSSASSLISGHRSDLLSEENEREKEVLVVVSS</sequence>
<evidence type="ECO:0000313" key="1">
    <source>
        <dbReference type="EMBL" id="KAI3714326.1"/>
    </source>
</evidence>
<gene>
    <name evidence="1" type="ORF">L1987_72923</name>
</gene>